<organism evidence="1 2">
    <name type="scientific">Glossina palpalis gambiensis</name>
    <dbReference type="NCBI Taxonomy" id="67801"/>
    <lineage>
        <taxon>Eukaryota</taxon>
        <taxon>Metazoa</taxon>
        <taxon>Ecdysozoa</taxon>
        <taxon>Arthropoda</taxon>
        <taxon>Hexapoda</taxon>
        <taxon>Insecta</taxon>
        <taxon>Pterygota</taxon>
        <taxon>Neoptera</taxon>
        <taxon>Endopterygota</taxon>
        <taxon>Diptera</taxon>
        <taxon>Brachycera</taxon>
        <taxon>Muscomorpha</taxon>
        <taxon>Hippoboscoidea</taxon>
        <taxon>Glossinidae</taxon>
        <taxon>Glossina</taxon>
    </lineage>
</organism>
<keyword evidence="2" id="KW-1185">Reference proteome</keyword>
<dbReference type="VEuPathDB" id="VectorBase:GPPI037641"/>
<dbReference type="Proteomes" id="UP000092460">
    <property type="component" value="Unassembled WGS sequence"/>
</dbReference>
<sequence>MPTGFGGTRPLPVVTLVAGDRGSMSDSNSLIFEVTVIMGGVNEYSNEVDMSYNLHMEKPVSKL</sequence>
<evidence type="ECO:0000313" key="2">
    <source>
        <dbReference type="Proteomes" id="UP000092460"/>
    </source>
</evidence>
<dbReference type="AlphaFoldDB" id="A0A1B0BQR7"/>
<name>A0A1B0BQR7_9MUSC</name>
<accession>A0A1B0BQR7</accession>
<dbReference type="EnsemblMetazoa" id="GPPI037641-RA">
    <property type="protein sequence ID" value="GPPI037641-PA"/>
    <property type="gene ID" value="GPPI037641"/>
</dbReference>
<evidence type="ECO:0000313" key="1">
    <source>
        <dbReference type="EnsemblMetazoa" id="GPPI037641-PA"/>
    </source>
</evidence>
<reference evidence="1" key="2">
    <citation type="submission" date="2020-05" db="UniProtKB">
        <authorList>
            <consortium name="EnsemblMetazoa"/>
        </authorList>
    </citation>
    <scope>IDENTIFICATION</scope>
    <source>
        <strain evidence="1">IAEA</strain>
    </source>
</reference>
<reference evidence="2" key="1">
    <citation type="submission" date="2015-01" db="EMBL/GenBank/DDBJ databases">
        <authorList>
            <person name="Aksoy S."/>
            <person name="Warren W."/>
            <person name="Wilson R.K."/>
        </authorList>
    </citation>
    <scope>NUCLEOTIDE SEQUENCE [LARGE SCALE GENOMIC DNA]</scope>
    <source>
        <strain evidence="2">IAEA</strain>
    </source>
</reference>
<protein>
    <submittedName>
        <fullName evidence="1">Uncharacterized protein</fullName>
    </submittedName>
</protein>
<dbReference type="EMBL" id="JXJN01018752">
    <property type="status" value="NOT_ANNOTATED_CDS"/>
    <property type="molecule type" value="Genomic_DNA"/>
</dbReference>
<proteinExistence type="predicted"/>